<reference evidence="1 2" key="1">
    <citation type="submission" date="2021-06" db="EMBL/GenBank/DDBJ databases">
        <authorList>
            <person name="Palmer J.M."/>
        </authorList>
    </citation>
    <scope>NUCLEOTIDE SEQUENCE [LARGE SCALE GENOMIC DNA]</scope>
    <source>
        <strain evidence="1 2">GA_2019</strain>
        <tissue evidence="1">Muscle</tissue>
    </source>
</reference>
<protein>
    <submittedName>
        <fullName evidence="1">Uncharacterized protein</fullName>
    </submittedName>
</protein>
<gene>
    <name evidence="1" type="ORF">GOODEAATRI_009542</name>
</gene>
<evidence type="ECO:0000313" key="2">
    <source>
        <dbReference type="Proteomes" id="UP001476798"/>
    </source>
</evidence>
<keyword evidence="2" id="KW-1185">Reference proteome</keyword>
<dbReference type="EMBL" id="JAHRIO010030522">
    <property type="protein sequence ID" value="MEQ2167968.1"/>
    <property type="molecule type" value="Genomic_DNA"/>
</dbReference>
<proteinExistence type="predicted"/>
<dbReference type="Proteomes" id="UP001476798">
    <property type="component" value="Unassembled WGS sequence"/>
</dbReference>
<accession>A0ABV0NBM5</accession>
<name>A0ABV0NBM5_9TELE</name>
<feature type="non-terminal residue" evidence="1">
    <location>
        <position position="1"/>
    </location>
</feature>
<evidence type="ECO:0000313" key="1">
    <source>
        <dbReference type="EMBL" id="MEQ2167968.1"/>
    </source>
</evidence>
<comment type="caution">
    <text evidence="1">The sequence shown here is derived from an EMBL/GenBank/DDBJ whole genome shotgun (WGS) entry which is preliminary data.</text>
</comment>
<organism evidence="1 2">
    <name type="scientific">Goodea atripinnis</name>
    <dbReference type="NCBI Taxonomy" id="208336"/>
    <lineage>
        <taxon>Eukaryota</taxon>
        <taxon>Metazoa</taxon>
        <taxon>Chordata</taxon>
        <taxon>Craniata</taxon>
        <taxon>Vertebrata</taxon>
        <taxon>Euteleostomi</taxon>
        <taxon>Actinopterygii</taxon>
        <taxon>Neopterygii</taxon>
        <taxon>Teleostei</taxon>
        <taxon>Neoteleostei</taxon>
        <taxon>Acanthomorphata</taxon>
        <taxon>Ovalentaria</taxon>
        <taxon>Atherinomorphae</taxon>
        <taxon>Cyprinodontiformes</taxon>
        <taxon>Goodeidae</taxon>
        <taxon>Goodea</taxon>
    </lineage>
</organism>
<sequence length="62" mass="6802">FMAIQFRVAGVNMSPRSSRTRSRAFCLSLTATRGGGLTPNTALSGFFHSRSLRRRPNLLSST</sequence>